<keyword evidence="3" id="KW-1185">Reference proteome</keyword>
<gene>
    <name evidence="2" type="ORF">GDO86_012566</name>
</gene>
<keyword evidence="1" id="KW-0472">Membrane</keyword>
<dbReference type="Proteomes" id="UP000812440">
    <property type="component" value="Chromosome 7"/>
</dbReference>
<comment type="caution">
    <text evidence="2">The sequence shown here is derived from an EMBL/GenBank/DDBJ whole genome shotgun (WGS) entry which is preliminary data.</text>
</comment>
<name>A0A8T2ITB1_9PIPI</name>
<proteinExistence type="predicted"/>
<keyword evidence="1" id="KW-0812">Transmembrane</keyword>
<reference evidence="2" key="1">
    <citation type="thesis" date="2020" institute="ProQuest LLC" country="789 East Eisenhower Parkway, Ann Arbor, MI, USA">
        <title>Comparative Genomics and Chromosome Evolution.</title>
        <authorList>
            <person name="Mudd A.B."/>
        </authorList>
    </citation>
    <scope>NUCLEOTIDE SEQUENCE</scope>
    <source>
        <strain evidence="2">Female2</strain>
        <tissue evidence="2">Blood</tissue>
    </source>
</reference>
<evidence type="ECO:0000313" key="2">
    <source>
        <dbReference type="EMBL" id="KAG8434238.1"/>
    </source>
</evidence>
<dbReference type="EMBL" id="JAACNH010000008">
    <property type="protein sequence ID" value="KAG8434238.1"/>
    <property type="molecule type" value="Genomic_DNA"/>
</dbReference>
<evidence type="ECO:0000313" key="3">
    <source>
        <dbReference type="Proteomes" id="UP000812440"/>
    </source>
</evidence>
<protein>
    <submittedName>
        <fullName evidence="2">Uncharacterized protein</fullName>
    </submittedName>
</protein>
<organism evidence="2 3">
    <name type="scientific">Hymenochirus boettgeri</name>
    <name type="common">Congo dwarf clawed frog</name>
    <dbReference type="NCBI Taxonomy" id="247094"/>
    <lineage>
        <taxon>Eukaryota</taxon>
        <taxon>Metazoa</taxon>
        <taxon>Chordata</taxon>
        <taxon>Craniata</taxon>
        <taxon>Vertebrata</taxon>
        <taxon>Euteleostomi</taxon>
        <taxon>Amphibia</taxon>
        <taxon>Batrachia</taxon>
        <taxon>Anura</taxon>
        <taxon>Pipoidea</taxon>
        <taxon>Pipidae</taxon>
        <taxon>Pipinae</taxon>
        <taxon>Hymenochirus</taxon>
    </lineage>
</organism>
<feature type="transmembrane region" description="Helical" evidence="1">
    <location>
        <begin position="59"/>
        <end position="82"/>
    </location>
</feature>
<accession>A0A8T2ITB1</accession>
<keyword evidence="1" id="KW-1133">Transmembrane helix</keyword>
<dbReference type="AlphaFoldDB" id="A0A8T2ITB1"/>
<evidence type="ECO:0000256" key="1">
    <source>
        <dbReference type="SAM" id="Phobius"/>
    </source>
</evidence>
<sequence>MLMLYFWFPHIKEEVVAAIIWYFRYRFVCVGIRRDTTIQHSLCFHSWHQCFFFSIKDELLFFSLTSIHPYIWIWLFLTLNLINVGT</sequence>